<dbReference type="SUPFAM" id="SSF103481">
    <property type="entry name" value="Multidrug resistance efflux transporter EmrE"/>
    <property type="match status" value="1"/>
</dbReference>
<feature type="transmembrane region" description="Helical" evidence="9">
    <location>
        <begin position="9"/>
        <end position="27"/>
    </location>
</feature>
<feature type="transmembrane region" description="Helical" evidence="9">
    <location>
        <begin position="62"/>
        <end position="81"/>
    </location>
</feature>
<evidence type="ECO:0000256" key="4">
    <source>
        <dbReference type="ARBA" id="ARBA00022692"/>
    </source>
</evidence>
<dbReference type="AlphaFoldDB" id="A0A014N8Y8"/>
<keyword evidence="2" id="KW-0813">Transport</keyword>
<comment type="caution">
    <text evidence="10">The sequence shown here is derived from an EMBL/GenBank/DDBJ whole genome shotgun (WGS) entry which is preliminary data.</text>
</comment>
<dbReference type="STRING" id="69222.BG55_08800"/>
<proteinExistence type="inferred from homology"/>
<dbReference type="GO" id="GO:0005886">
    <property type="term" value="C:plasma membrane"/>
    <property type="evidence" value="ECO:0007669"/>
    <property type="project" value="UniProtKB-SubCell"/>
</dbReference>
<dbReference type="PATRIC" id="fig|69222.5.peg.1814"/>
<evidence type="ECO:0000256" key="1">
    <source>
        <dbReference type="ARBA" id="ARBA00004651"/>
    </source>
</evidence>
<keyword evidence="6 9" id="KW-0472">Membrane</keyword>
<keyword evidence="3" id="KW-1003">Cell membrane</keyword>
<dbReference type="InterPro" id="IPR037185">
    <property type="entry name" value="EmrE-like"/>
</dbReference>
<comment type="subcellular location">
    <subcellularLocation>
        <location evidence="1 8">Cell membrane</location>
        <topology evidence="1 8">Multi-pass membrane protein</topology>
    </subcellularLocation>
</comment>
<reference evidence="10 11" key="1">
    <citation type="submission" date="2014-02" db="EMBL/GenBank/DDBJ databases">
        <title>Draft genome of Erwinia mallotivora strain BT-MARDI, a papaya dieback pathogen.</title>
        <authorList>
            <person name="Redzuan R."/>
            <person name="Abu Bakar N."/>
            <person name="Badrun R."/>
            <person name="Mohd Raih M.F."/>
            <person name="Rozano L."/>
            <person name="Mat Amin N."/>
        </authorList>
    </citation>
    <scope>NUCLEOTIDE SEQUENCE [LARGE SCALE GENOMIC DNA]</scope>
    <source>
        <strain evidence="10 11">BT-MARDI</strain>
    </source>
</reference>
<evidence type="ECO:0000256" key="6">
    <source>
        <dbReference type="ARBA" id="ARBA00023136"/>
    </source>
</evidence>
<evidence type="ECO:0000256" key="8">
    <source>
        <dbReference type="RuleBase" id="RU003942"/>
    </source>
</evidence>
<dbReference type="RefSeq" id="WP_034936407.1">
    <property type="nucleotide sequence ID" value="NZ_JFHN01000043.1"/>
</dbReference>
<organism evidence="10 11">
    <name type="scientific">Erwinia mallotivora</name>
    <dbReference type="NCBI Taxonomy" id="69222"/>
    <lineage>
        <taxon>Bacteria</taxon>
        <taxon>Pseudomonadati</taxon>
        <taxon>Pseudomonadota</taxon>
        <taxon>Gammaproteobacteria</taxon>
        <taxon>Enterobacterales</taxon>
        <taxon>Erwiniaceae</taxon>
        <taxon>Erwinia</taxon>
    </lineage>
</organism>
<comment type="similarity">
    <text evidence="7 8">Belongs to the drug/metabolite transporter (DMT) superfamily. Small multidrug resistance (SMR) (TC 2.A.7.1) family.</text>
</comment>
<feature type="transmembrane region" description="Helical" evidence="9">
    <location>
        <begin position="87"/>
        <end position="108"/>
    </location>
</feature>
<evidence type="ECO:0000256" key="5">
    <source>
        <dbReference type="ARBA" id="ARBA00022989"/>
    </source>
</evidence>
<accession>A0A014N8Y8</accession>
<keyword evidence="4 8" id="KW-0812">Transmembrane</keyword>
<name>A0A014N8Y8_9GAMM</name>
<keyword evidence="11" id="KW-1185">Reference proteome</keyword>
<dbReference type="Proteomes" id="UP000019918">
    <property type="component" value="Unassembled WGS sequence"/>
</dbReference>
<feature type="transmembrane region" description="Helical" evidence="9">
    <location>
        <begin position="33"/>
        <end position="50"/>
    </location>
</feature>
<dbReference type="InterPro" id="IPR000390">
    <property type="entry name" value="Small_drug/metabolite_transptr"/>
</dbReference>
<evidence type="ECO:0000313" key="11">
    <source>
        <dbReference type="Proteomes" id="UP000019918"/>
    </source>
</evidence>
<evidence type="ECO:0000256" key="9">
    <source>
        <dbReference type="SAM" id="Phobius"/>
    </source>
</evidence>
<evidence type="ECO:0000256" key="2">
    <source>
        <dbReference type="ARBA" id="ARBA00022448"/>
    </source>
</evidence>
<sequence>MTNDKYSRFLILAIITEIIATTLLGLSSGMTKWLPASGALAAYFCSYYLLTLSLKKIPIGLAYALWAGIGIVATSLINFFLSGKGVHPGGLCGILLIITGVLVINLLARDELNENTAEENS</sequence>
<gene>
    <name evidence="10" type="ORF">BG55_08800</name>
</gene>
<dbReference type="PANTHER" id="PTHR30561:SF1">
    <property type="entry name" value="MULTIDRUG TRANSPORTER EMRE"/>
    <property type="match status" value="1"/>
</dbReference>
<dbReference type="InterPro" id="IPR045324">
    <property type="entry name" value="Small_multidrug_res"/>
</dbReference>
<evidence type="ECO:0000313" key="10">
    <source>
        <dbReference type="EMBL" id="EXU75863.1"/>
    </source>
</evidence>
<dbReference type="Pfam" id="PF00893">
    <property type="entry name" value="Multi_Drug_Res"/>
    <property type="match status" value="1"/>
</dbReference>
<keyword evidence="5 9" id="KW-1133">Transmembrane helix</keyword>
<dbReference type="EMBL" id="JFHN01000043">
    <property type="protein sequence ID" value="EXU75863.1"/>
    <property type="molecule type" value="Genomic_DNA"/>
</dbReference>
<dbReference type="OrthoDB" id="9808638at2"/>
<dbReference type="Gene3D" id="1.10.3730.20">
    <property type="match status" value="1"/>
</dbReference>
<dbReference type="PANTHER" id="PTHR30561">
    <property type="entry name" value="SMR FAMILY PROTON-DEPENDENT DRUG EFFLUX TRANSPORTER SUGE"/>
    <property type="match status" value="1"/>
</dbReference>
<protein>
    <submittedName>
        <fullName evidence="10">Multidrug transporter</fullName>
    </submittedName>
</protein>
<evidence type="ECO:0000256" key="7">
    <source>
        <dbReference type="ARBA" id="ARBA00038032"/>
    </source>
</evidence>
<dbReference type="GO" id="GO:0022857">
    <property type="term" value="F:transmembrane transporter activity"/>
    <property type="evidence" value="ECO:0007669"/>
    <property type="project" value="InterPro"/>
</dbReference>
<evidence type="ECO:0000256" key="3">
    <source>
        <dbReference type="ARBA" id="ARBA00022475"/>
    </source>
</evidence>